<proteinExistence type="predicted"/>
<protein>
    <submittedName>
        <fullName evidence="1">Uncharacterized protein</fullName>
    </submittedName>
</protein>
<sequence length="42" mass="4999">MFFEIEMDKVNVKMDDYPCFSPPPKSLFWNFLEKSVKPPMNA</sequence>
<organism evidence="1 2">
    <name type="scientific">Runella slithyformis (strain ATCC 29530 / DSM 19594 / LMG 11500 / NCIMB 11436 / LSU 4)</name>
    <dbReference type="NCBI Taxonomy" id="761193"/>
    <lineage>
        <taxon>Bacteria</taxon>
        <taxon>Pseudomonadati</taxon>
        <taxon>Bacteroidota</taxon>
        <taxon>Cytophagia</taxon>
        <taxon>Cytophagales</taxon>
        <taxon>Spirosomataceae</taxon>
        <taxon>Runella</taxon>
    </lineage>
</organism>
<evidence type="ECO:0000313" key="2">
    <source>
        <dbReference type="Proteomes" id="UP000000493"/>
    </source>
</evidence>
<keyword evidence="1" id="KW-0614">Plasmid</keyword>
<accession>A0A7U3ZRV0</accession>
<keyword evidence="2" id="KW-1185">Reference proteome</keyword>
<dbReference type="AlphaFoldDB" id="A0A7U3ZRV0"/>
<gene>
    <name evidence="1" type="ordered locus">Runsl_5804</name>
</gene>
<evidence type="ECO:0000313" key="1">
    <source>
        <dbReference type="EMBL" id="AEI52212.1"/>
    </source>
</evidence>
<reference evidence="2" key="1">
    <citation type="submission" date="2011-06" db="EMBL/GenBank/DDBJ databases">
        <title>The complete genome of plasmid 4 of Runella slithyformis DSM 19594.</title>
        <authorList>
            <consortium name="US DOE Joint Genome Institute (JGI-PGF)"/>
            <person name="Lucas S."/>
            <person name="Han J."/>
            <person name="Lapidus A."/>
            <person name="Bruce D."/>
            <person name="Goodwin L."/>
            <person name="Pitluck S."/>
            <person name="Peters L."/>
            <person name="Kyrpides N."/>
            <person name="Mavromatis K."/>
            <person name="Ivanova N."/>
            <person name="Ovchinnikova G."/>
            <person name="Zhang X."/>
            <person name="Misra M."/>
            <person name="Detter J.C."/>
            <person name="Tapia R."/>
            <person name="Han C."/>
            <person name="Land M."/>
            <person name="Hauser L."/>
            <person name="Markowitz V."/>
            <person name="Cheng J.-F."/>
            <person name="Hugenholtz P."/>
            <person name="Woyke T."/>
            <person name="Wu D."/>
            <person name="Tindall B."/>
            <person name="Faehrich R."/>
            <person name="Brambilla E."/>
            <person name="Klenk H.-P."/>
            <person name="Eisen J.A."/>
        </authorList>
    </citation>
    <scope>NUCLEOTIDE SEQUENCE [LARGE SCALE GENOMIC DNA]</scope>
    <source>
        <strain evidence="2">ATCC 29530 / DSM 19594 / LMG 11500 / NCIMB 11436 / LSU 4</strain>
        <plasmid evidence="2">pRUNSL04</plasmid>
    </source>
</reference>
<geneLocation type="plasmid" evidence="1 2">
    <name>pRUNSL04</name>
</geneLocation>
<dbReference type="Proteomes" id="UP000000493">
    <property type="component" value="Plasmid pRUNSL04"/>
</dbReference>
<dbReference type="KEGG" id="rsi:Runsl_5804"/>
<name>A0A7U3ZRV0_RUNSL</name>
<dbReference type="EMBL" id="CP002863">
    <property type="protein sequence ID" value="AEI52212.1"/>
    <property type="molecule type" value="Genomic_DNA"/>
</dbReference>
<reference evidence="1 2" key="2">
    <citation type="journal article" date="2012" name="Stand. Genomic Sci.">
        <title>Complete genome sequence of the aquatic bacterium Runella slithyformis type strain (LSU 4(T)).</title>
        <authorList>
            <person name="Copeland A."/>
            <person name="Zhang X."/>
            <person name="Misra M."/>
            <person name="Lapidus A."/>
            <person name="Nolan M."/>
            <person name="Lucas S."/>
            <person name="Deshpande S."/>
            <person name="Cheng J.F."/>
            <person name="Tapia R."/>
            <person name="Goodwin L.A."/>
            <person name="Pitluck S."/>
            <person name="Liolios K."/>
            <person name="Pagani I."/>
            <person name="Ivanova N."/>
            <person name="Mikhailova N."/>
            <person name="Pati A."/>
            <person name="Chen A."/>
            <person name="Palaniappan K."/>
            <person name="Land M."/>
            <person name="Hauser L."/>
            <person name="Pan C."/>
            <person name="Jeffries C.D."/>
            <person name="Detter J.C."/>
            <person name="Brambilla E.M."/>
            <person name="Rohde M."/>
            <person name="Djao O.D."/>
            <person name="Goker M."/>
            <person name="Sikorski J."/>
            <person name="Tindall B.J."/>
            <person name="Woyke T."/>
            <person name="Bristow J."/>
            <person name="Eisen J.A."/>
            <person name="Markowitz V."/>
            <person name="Hugenholtz P."/>
            <person name="Kyrpides N.C."/>
            <person name="Klenk H.P."/>
            <person name="Mavromatis K."/>
        </authorList>
    </citation>
    <scope>NUCLEOTIDE SEQUENCE [LARGE SCALE GENOMIC DNA]</scope>
    <source>
        <strain evidence="2">ATCC 29530 / DSM 19594 / LMG 11500 / NCIMB 11436 / LSU 4</strain>
    </source>
</reference>